<dbReference type="EMBL" id="APND01000003">
    <property type="protein sequence ID" value="MES1929887.1"/>
    <property type="molecule type" value="Genomic_DNA"/>
</dbReference>
<reference evidence="1 2" key="1">
    <citation type="submission" date="2013-03" db="EMBL/GenBank/DDBJ databases">
        <title>Salinisphaera dokdonensis CL-ES53 Genome Sequencing.</title>
        <authorList>
            <person name="Li C."/>
            <person name="Lai Q."/>
            <person name="Shao Z."/>
        </authorList>
    </citation>
    <scope>NUCLEOTIDE SEQUENCE [LARGE SCALE GENOMIC DNA]</scope>
    <source>
        <strain evidence="1 2">CL-ES53</strain>
    </source>
</reference>
<name>A0ABV2B1W2_9GAMM</name>
<dbReference type="InterPro" id="IPR036737">
    <property type="entry name" value="OmpA-like_sf"/>
</dbReference>
<accession>A0ABV2B1W2</accession>
<evidence type="ECO:0008006" key="3">
    <source>
        <dbReference type="Google" id="ProtNLM"/>
    </source>
</evidence>
<comment type="caution">
    <text evidence="1">The sequence shown here is derived from an EMBL/GenBank/DDBJ whole genome shotgun (WGS) entry which is preliminary data.</text>
</comment>
<gene>
    <name evidence="1" type="ORF">SADO_11544</name>
</gene>
<protein>
    <recommendedName>
        <fullName evidence="3">OmpA-like domain-containing protein</fullName>
    </recommendedName>
</protein>
<dbReference type="Proteomes" id="UP001460888">
    <property type="component" value="Unassembled WGS sequence"/>
</dbReference>
<organism evidence="1 2">
    <name type="scientific">Salinisphaera dokdonensis CL-ES53</name>
    <dbReference type="NCBI Taxonomy" id="1304272"/>
    <lineage>
        <taxon>Bacteria</taxon>
        <taxon>Pseudomonadati</taxon>
        <taxon>Pseudomonadota</taxon>
        <taxon>Gammaproteobacteria</taxon>
        <taxon>Salinisphaerales</taxon>
        <taxon>Salinisphaeraceae</taxon>
        <taxon>Salinisphaera</taxon>
    </lineage>
</organism>
<keyword evidence="2" id="KW-1185">Reference proteome</keyword>
<evidence type="ECO:0000313" key="1">
    <source>
        <dbReference type="EMBL" id="MES1929887.1"/>
    </source>
</evidence>
<dbReference type="SUPFAM" id="SSF103088">
    <property type="entry name" value="OmpA-like"/>
    <property type="match status" value="1"/>
</dbReference>
<proteinExistence type="predicted"/>
<evidence type="ECO:0000313" key="2">
    <source>
        <dbReference type="Proteomes" id="UP001460888"/>
    </source>
</evidence>
<dbReference type="Gene3D" id="3.30.1330.60">
    <property type="entry name" value="OmpA-like domain"/>
    <property type="match status" value="1"/>
</dbReference>
<dbReference type="Pfam" id="PF05359">
    <property type="entry name" value="DUF748"/>
    <property type="match status" value="1"/>
</dbReference>
<sequence length="1114" mass="118141">MKRVLVVLCVLAALIAAALLWLPSVAARQLTLHYLNDAGVSATIGDVDVDLFSGTVDLRNAKGRGPEGDGFSIDQLTFSVDYAPLLSKRLSLSTLAVENAALDIRRGTDNSLRIGGIPITSAESGDSQPIEWGLALREVAVRGLRIHYMQPANGEQPAIDHEVVLNDSSARDVVTWQADNDVPLDANLRVGDSRIQLKGRITPFGESVSGHFELQTEDFALDLLSPLTQARGLQRLTGTVDSEQQIDIDYAPSASLTIGIDGSADWQASALAMANGLALSGDRLSWRGQIQLDLLRPAGQPATVESEGRLQVAGLALEQPEAFSLKQATGDWQGRTTTTLAADATRITTDGKLDAGDVEITAGATNRFSAPALSWQGSTQADIAPDASAHVQSKGRFSSERLDMALAGDTRIETRGLGWQGNIETTTGKTVQVDSDGTLDAQRLDISLAGSSTVSGRGLNWRGRVQADADKDVEIDSDGKLKAERLDTTLAGDTRINGRQLDWNGTLKTVAGADIRVDSDGALKASQMNLQVPGSVELGITTMDWQGAFDVAAGSSTRISSDGRLDTRALRFAVPETATFQASAALWNGAMDFDIANQVSRRTRGRLIANTARLALPGQPIALAADRLVFNGDYSEQPVTSGELKLNMAGDITAQAFKLDNTAIGAPWVALRDAELDNLAIDGVDDIGFDTLNATGVRVLGDTDTSAAVLDATTASARGFQLRALRDYRLSTLAIDGADIHIRHDADGMGVMALYFGGDGDTPADSSRDASNSAASTYALDHLTLSGPSIAFTDVAVNPPVSLTGSTLELTADGLDTGNPDRDANFRLALDVGQYGHLDSRGTIAPLATGGMNMDLDAWLRSLALAPMSGYLNAAMGRRIARGVADGTLNLEATDGQLDGNLDTTLSNFRLVETPNSETEIVFGISMDTALGLVRGQDDTIQFETAILGDVTNPYFSVRNLVREAVLAGLRTTIMSDYSPLGLLNKAKNALLNLGRSLVSKPVVFVAGKHYIRPEDRGYLGNIAQSMREKPGLRLTVQGHATPQDADAMSLFGGDTIDSGNEPKLRKLAGQRASAVRDYLAARDVNPEHITLGEPVIDRETDASPEATFSLTGK</sequence>
<dbReference type="InterPro" id="IPR008023">
    <property type="entry name" value="DUF748"/>
</dbReference>